<dbReference type="AlphaFoldDB" id="B1YKU1"/>
<accession>B1YKU1</accession>
<keyword evidence="3" id="KW-1185">Reference proteome</keyword>
<sequence>MLDSCGKQADLTLEDALHLKRQDDLSAESEQTESVLFALKSKKKQKKGRTQKVRQNQGEYLKSYY</sequence>
<protein>
    <submittedName>
        <fullName evidence="2">Uncharacterized protein</fullName>
    </submittedName>
</protein>
<evidence type="ECO:0000256" key="1">
    <source>
        <dbReference type="SAM" id="MobiDB-lite"/>
    </source>
</evidence>
<proteinExistence type="predicted"/>
<organism evidence="2 3">
    <name type="scientific">Exiguobacterium sibiricum (strain DSM 17290 / CCUG 55495 / CIP 109462 / JCM 13490 / 255-15)</name>
    <dbReference type="NCBI Taxonomy" id="262543"/>
    <lineage>
        <taxon>Bacteria</taxon>
        <taxon>Bacillati</taxon>
        <taxon>Bacillota</taxon>
        <taxon>Bacilli</taxon>
        <taxon>Bacillales</taxon>
        <taxon>Bacillales Family XII. Incertae Sedis</taxon>
        <taxon>Exiguobacterium</taxon>
    </lineage>
</organism>
<reference evidence="2 3" key="1">
    <citation type="journal article" date="2006" name="Extremophiles">
        <title>Characterization of Exiguobacterium isolates from the Siberian permafrost. Description of Exiguobacterium sibiricum sp. nov.</title>
        <authorList>
            <person name="Rodrigues D.F."/>
            <person name="Goris J."/>
            <person name="Vishnivetskaya T."/>
            <person name="Gilichinsky D."/>
            <person name="Thomashow M.F."/>
            <person name="Tiedje J.M."/>
        </authorList>
    </citation>
    <scope>NUCLEOTIDE SEQUENCE [LARGE SCALE GENOMIC DNA]</scope>
    <source>
        <strain evidence="3">DSM 17290 / CIP 109462 / JCM 13490 / 255-15</strain>
    </source>
</reference>
<dbReference type="EMBL" id="CP001022">
    <property type="protein sequence ID" value="ACB61743.1"/>
    <property type="molecule type" value="Genomic_DNA"/>
</dbReference>
<dbReference type="HOGENOM" id="CLU_2843352_0_0_9"/>
<name>B1YKU1_EXIS2</name>
<evidence type="ECO:0000313" key="3">
    <source>
        <dbReference type="Proteomes" id="UP000001681"/>
    </source>
</evidence>
<reference evidence="2 3" key="2">
    <citation type="journal article" date="2008" name="BMC Genomics">
        <title>Architecture of thermal adaptation in an Exiguobacterium sibiricum strain isolated from 3 million year old permafrost: a genome and transcriptome approach.</title>
        <authorList>
            <person name="Rodrigues D.F."/>
            <person name="Ivanova N."/>
            <person name="He Z."/>
            <person name="Huebner M."/>
            <person name="Zhou J."/>
            <person name="Tiedje J.M."/>
        </authorList>
    </citation>
    <scope>NUCLEOTIDE SEQUENCE [LARGE SCALE GENOMIC DNA]</scope>
    <source>
        <strain evidence="3">DSM 17290 / CIP 109462 / JCM 13490 / 255-15</strain>
    </source>
</reference>
<gene>
    <name evidence="2" type="ordered locus">Exig_2292</name>
</gene>
<reference evidence="3" key="3">
    <citation type="submission" date="2008-04" db="EMBL/GenBank/DDBJ databases">
        <title>Complete sequence of chromosome of Exiguobacterium sibiricum 255-15.</title>
        <authorList>
            <consortium name="US DOE Joint Genome Institute"/>
            <person name="Copeland A."/>
            <person name="Lucas S."/>
            <person name="Lapidus A."/>
            <person name="Glavina del Rio T."/>
            <person name="Dalin E."/>
            <person name="Tice H."/>
            <person name="Bruce D."/>
            <person name="Goodwin L."/>
            <person name="Pitluck S."/>
            <person name="Kiss H."/>
            <person name="Chertkov O."/>
            <person name="Monk C."/>
            <person name="Brettin T."/>
            <person name="Detter J.C."/>
            <person name="Han C."/>
            <person name="Kuske C.R."/>
            <person name="Schmutz J."/>
            <person name="Larimer F."/>
            <person name="Land M."/>
            <person name="Hauser L."/>
            <person name="Kyrpides N."/>
            <person name="Mikhailova N."/>
            <person name="Vishnivetskaya T."/>
            <person name="Rodrigues D.F."/>
            <person name="Gilichinsky D."/>
            <person name="Tiedje J."/>
            <person name="Richardson P."/>
        </authorList>
    </citation>
    <scope>NUCLEOTIDE SEQUENCE [LARGE SCALE GENOMIC DNA]</scope>
    <source>
        <strain evidence="3">DSM 17290 / CIP 109462 / JCM 13490 / 255-15</strain>
    </source>
</reference>
<dbReference type="Proteomes" id="UP000001681">
    <property type="component" value="Chromosome"/>
</dbReference>
<dbReference type="STRING" id="262543.Exig_2292"/>
<feature type="region of interest" description="Disordered" evidence="1">
    <location>
        <begin position="46"/>
        <end position="65"/>
    </location>
</feature>
<dbReference type="KEGG" id="esi:Exig_2292"/>
<evidence type="ECO:0000313" key="2">
    <source>
        <dbReference type="EMBL" id="ACB61743.1"/>
    </source>
</evidence>